<keyword evidence="1" id="KW-0732">Signal</keyword>
<dbReference type="Proteomes" id="UP000008141">
    <property type="component" value="Unassembled WGS sequence"/>
</dbReference>
<sequence>MLPRLHRGLLLLLASSLIAHMGNAQSGAQQCEDPKAGKLSVTGSATVTEMPDNAKVFLSVSVTKPTAAEAREEAAATADAVMAAVGGVEGINGASDISTSDISLQPNYIWVQETGQNRITGYVFTQQISVKISNLTSDTLGAVVDTAVKAGANNLQACRGSGTLLCCMYVSWPGARAGHSWQLQVSSIQIELSPALRRQAMDQARVLAVEDAANTAQILADAAKVTLGPVKSLADSNIAPPTPYPMPAAGKESAAFNGDARTATPVVIGTAEVIATVSVEYAVMNA</sequence>
<proteinExistence type="predicted"/>
<organism evidence="3">
    <name type="scientific">Chlorella variabilis</name>
    <name type="common">Green alga</name>
    <dbReference type="NCBI Taxonomy" id="554065"/>
    <lineage>
        <taxon>Eukaryota</taxon>
        <taxon>Viridiplantae</taxon>
        <taxon>Chlorophyta</taxon>
        <taxon>core chlorophytes</taxon>
        <taxon>Trebouxiophyceae</taxon>
        <taxon>Chlorellales</taxon>
        <taxon>Chlorellaceae</taxon>
        <taxon>Chlorella clade</taxon>
        <taxon>Chlorella</taxon>
    </lineage>
</organism>
<dbReference type="GO" id="GO:0006974">
    <property type="term" value="P:DNA damage response"/>
    <property type="evidence" value="ECO:0007669"/>
    <property type="project" value="TreeGrafter"/>
</dbReference>
<keyword evidence="3" id="KW-1185">Reference proteome</keyword>
<dbReference type="Gene3D" id="3.30.70.2970">
    <property type="entry name" value="Protein of unknown function (DUF541), domain 2"/>
    <property type="match status" value="1"/>
</dbReference>
<dbReference type="PANTHER" id="PTHR34387">
    <property type="entry name" value="SLR1258 PROTEIN"/>
    <property type="match status" value="1"/>
</dbReference>
<dbReference type="OrthoDB" id="511920at2759"/>
<dbReference type="PANTHER" id="PTHR34387:SF2">
    <property type="entry name" value="SLR1258 PROTEIN"/>
    <property type="match status" value="1"/>
</dbReference>
<dbReference type="InterPro" id="IPR007497">
    <property type="entry name" value="SIMPL/DUF541"/>
</dbReference>
<evidence type="ECO:0008006" key="4">
    <source>
        <dbReference type="Google" id="ProtNLM"/>
    </source>
</evidence>
<gene>
    <name evidence="2" type="ORF">CHLNCDRAFT_54354</name>
</gene>
<dbReference type="InterPro" id="IPR052022">
    <property type="entry name" value="26kDa_periplasmic_antigen"/>
</dbReference>
<evidence type="ECO:0000313" key="3">
    <source>
        <dbReference type="Proteomes" id="UP000008141"/>
    </source>
</evidence>
<feature type="chain" id="PRO_5003156388" description="DUF541 domain-containing protein" evidence="1">
    <location>
        <begin position="25"/>
        <end position="286"/>
    </location>
</feature>
<reference evidence="2 3" key="1">
    <citation type="journal article" date="2010" name="Plant Cell">
        <title>The Chlorella variabilis NC64A genome reveals adaptation to photosymbiosis, coevolution with viruses, and cryptic sex.</title>
        <authorList>
            <person name="Blanc G."/>
            <person name="Duncan G."/>
            <person name="Agarkova I."/>
            <person name="Borodovsky M."/>
            <person name="Gurnon J."/>
            <person name="Kuo A."/>
            <person name="Lindquist E."/>
            <person name="Lucas S."/>
            <person name="Pangilinan J."/>
            <person name="Polle J."/>
            <person name="Salamov A."/>
            <person name="Terry A."/>
            <person name="Yamada T."/>
            <person name="Dunigan D.D."/>
            <person name="Grigoriev I.V."/>
            <person name="Claverie J.M."/>
            <person name="Van Etten J.L."/>
        </authorList>
    </citation>
    <scope>NUCLEOTIDE SEQUENCE [LARGE SCALE GENOMIC DNA]</scope>
    <source>
        <strain evidence="2 3">NC64A</strain>
    </source>
</reference>
<dbReference type="InParanoid" id="E1ZNK3"/>
<name>E1ZNK3_CHLVA</name>
<dbReference type="Gene3D" id="3.30.110.170">
    <property type="entry name" value="Protein of unknown function (DUF541), domain 1"/>
    <property type="match status" value="1"/>
</dbReference>
<dbReference type="AlphaFoldDB" id="E1ZNK3"/>
<dbReference type="RefSeq" id="XP_005844724.1">
    <property type="nucleotide sequence ID" value="XM_005844662.1"/>
</dbReference>
<accession>E1ZNK3</accession>
<dbReference type="Pfam" id="PF04402">
    <property type="entry name" value="SIMPL"/>
    <property type="match status" value="1"/>
</dbReference>
<evidence type="ECO:0000256" key="1">
    <source>
        <dbReference type="SAM" id="SignalP"/>
    </source>
</evidence>
<evidence type="ECO:0000313" key="2">
    <source>
        <dbReference type="EMBL" id="EFN52622.1"/>
    </source>
</evidence>
<feature type="signal peptide" evidence="1">
    <location>
        <begin position="1"/>
        <end position="24"/>
    </location>
</feature>
<dbReference type="EMBL" id="GL433855">
    <property type="protein sequence ID" value="EFN52622.1"/>
    <property type="molecule type" value="Genomic_DNA"/>
</dbReference>
<protein>
    <recommendedName>
        <fullName evidence="4">DUF541 domain-containing protein</fullName>
    </recommendedName>
</protein>
<dbReference type="eggNOG" id="ENOG502RNJ5">
    <property type="taxonomic scope" value="Eukaryota"/>
</dbReference>
<dbReference type="GeneID" id="17352019"/>
<dbReference type="KEGG" id="cvr:CHLNCDRAFT_54354"/>